<protein>
    <submittedName>
        <fullName evidence="1">Uncharacterized protein</fullName>
    </submittedName>
</protein>
<dbReference type="EMBL" id="FXAM01000001">
    <property type="protein sequence ID" value="SMF93955.1"/>
    <property type="molecule type" value="Genomic_DNA"/>
</dbReference>
<gene>
    <name evidence="1" type="ORF">SAMN02949497_1251</name>
</gene>
<dbReference type="RefSeq" id="WP_085210925.1">
    <property type="nucleotide sequence ID" value="NZ_FXAM01000001.1"/>
</dbReference>
<dbReference type="AlphaFoldDB" id="A0A1Y6D1U0"/>
<evidence type="ECO:0000313" key="1">
    <source>
        <dbReference type="EMBL" id="SMF93955.1"/>
    </source>
</evidence>
<name>A0A1Y6D1U0_9GAMM</name>
<proteinExistence type="predicted"/>
<sequence length="186" mass="20135">MTPTTQEFLHDPSQGQTGDCVRACLATLLDLPLGEVPHFAQLHPDTRKFDRAINAWLGRRGLAHLEANPFGFDWVMRDGTDVYHLIYGPSPRHQGVLHAVVGKNGRIEFDPHPDRTGLAGDPDQWTWGFLIHAGSSLLGGKTRVEGGCVVDAGRSPAKAAPGLASGLRVDGRGESPWGLCPPYIKD</sequence>
<reference evidence="1 2" key="1">
    <citation type="submission" date="2016-12" db="EMBL/GenBank/DDBJ databases">
        <authorList>
            <person name="Song W.-J."/>
            <person name="Kurnit D.M."/>
        </authorList>
    </citation>
    <scope>NUCLEOTIDE SEQUENCE [LARGE SCALE GENOMIC DNA]</scope>
    <source>
        <strain evidence="1 2">175</strain>
    </source>
</reference>
<dbReference type="Proteomes" id="UP000192923">
    <property type="component" value="Unassembled WGS sequence"/>
</dbReference>
<dbReference type="STRING" id="1760988.SAMN02949497_1251"/>
<organism evidence="1 2">
    <name type="scientific">Methylomagnum ishizawai</name>
    <dbReference type="NCBI Taxonomy" id="1760988"/>
    <lineage>
        <taxon>Bacteria</taxon>
        <taxon>Pseudomonadati</taxon>
        <taxon>Pseudomonadota</taxon>
        <taxon>Gammaproteobacteria</taxon>
        <taxon>Methylococcales</taxon>
        <taxon>Methylococcaceae</taxon>
        <taxon>Methylomagnum</taxon>
    </lineage>
</organism>
<accession>A0A1Y6D1U0</accession>
<dbReference type="OrthoDB" id="1153097at2"/>
<evidence type="ECO:0000313" key="2">
    <source>
        <dbReference type="Proteomes" id="UP000192923"/>
    </source>
</evidence>
<keyword evidence="2" id="KW-1185">Reference proteome</keyword>